<dbReference type="STRING" id="1122155.SAMN02745158_03899"/>
<dbReference type="Gene3D" id="1.10.10.10">
    <property type="entry name" value="Winged helix-like DNA-binding domain superfamily/Winged helix DNA-binding domain"/>
    <property type="match status" value="1"/>
</dbReference>
<evidence type="ECO:0000256" key="2">
    <source>
        <dbReference type="ARBA" id="ARBA00023125"/>
    </source>
</evidence>
<keyword evidence="1" id="KW-0805">Transcription regulation</keyword>
<dbReference type="InterPro" id="IPR028978">
    <property type="entry name" value="Chorismate_lyase_/UTRA_dom_sf"/>
</dbReference>
<dbReference type="Proteomes" id="UP000184245">
    <property type="component" value="Unassembled WGS sequence"/>
</dbReference>
<dbReference type="SUPFAM" id="SSF46785">
    <property type="entry name" value="Winged helix' DNA-binding domain"/>
    <property type="match status" value="1"/>
</dbReference>
<dbReference type="PRINTS" id="PR00035">
    <property type="entry name" value="HTHGNTR"/>
</dbReference>
<dbReference type="InterPro" id="IPR011663">
    <property type="entry name" value="UTRA"/>
</dbReference>
<sequence>MEEEHIPKYFSLKRDIIQKIEMEEYAGDLPIPSEREMMESYQVSRITVRKAIDELVKEGYLYKVQGKGTYVKSDENSQDLFAITSCTEDVLRLGLQPSKRLVTAEYIPADSKRAKTLHITTDDRVFRMGRILYAQGEPLNYTVTYLPEKLFSGIDQYDFVNESLYHVIPRQYGIRITKARRTIEAVLAKDEIAEYLDIEEGMPIILFGCTTSGIVNGMEVPIEYFKCYYRTDKFKFSINQIR</sequence>
<name>A0A1M5C018_9CLOT</name>
<dbReference type="PROSITE" id="PS50949">
    <property type="entry name" value="HTH_GNTR"/>
    <property type="match status" value="1"/>
</dbReference>
<dbReference type="AlphaFoldDB" id="A0A1M5C018"/>
<dbReference type="Pfam" id="PF00392">
    <property type="entry name" value="GntR"/>
    <property type="match status" value="1"/>
</dbReference>
<dbReference type="GO" id="GO:0003700">
    <property type="term" value="F:DNA-binding transcription factor activity"/>
    <property type="evidence" value="ECO:0007669"/>
    <property type="project" value="InterPro"/>
</dbReference>
<organism evidence="5 6">
    <name type="scientific">Lactonifactor longoviformis DSM 17459</name>
    <dbReference type="NCBI Taxonomy" id="1122155"/>
    <lineage>
        <taxon>Bacteria</taxon>
        <taxon>Bacillati</taxon>
        <taxon>Bacillota</taxon>
        <taxon>Clostridia</taxon>
        <taxon>Eubacteriales</taxon>
        <taxon>Clostridiaceae</taxon>
        <taxon>Lactonifactor</taxon>
    </lineage>
</organism>
<dbReference type="EMBL" id="FQVI01000032">
    <property type="protein sequence ID" value="SHF48079.1"/>
    <property type="molecule type" value="Genomic_DNA"/>
</dbReference>
<accession>A0A1M5C018</accession>
<dbReference type="Pfam" id="PF07702">
    <property type="entry name" value="UTRA"/>
    <property type="match status" value="1"/>
</dbReference>
<dbReference type="SUPFAM" id="SSF64288">
    <property type="entry name" value="Chorismate lyase-like"/>
    <property type="match status" value="1"/>
</dbReference>
<evidence type="ECO:0000259" key="4">
    <source>
        <dbReference type="PROSITE" id="PS50949"/>
    </source>
</evidence>
<dbReference type="SMART" id="SM00345">
    <property type="entry name" value="HTH_GNTR"/>
    <property type="match status" value="1"/>
</dbReference>
<dbReference type="GO" id="GO:0045892">
    <property type="term" value="P:negative regulation of DNA-templated transcription"/>
    <property type="evidence" value="ECO:0007669"/>
    <property type="project" value="TreeGrafter"/>
</dbReference>
<reference evidence="5 6" key="1">
    <citation type="submission" date="2016-11" db="EMBL/GenBank/DDBJ databases">
        <authorList>
            <person name="Jaros S."/>
            <person name="Januszkiewicz K."/>
            <person name="Wedrychowicz H."/>
        </authorList>
    </citation>
    <scope>NUCLEOTIDE SEQUENCE [LARGE SCALE GENOMIC DNA]</scope>
    <source>
        <strain evidence="5 6">DSM 17459</strain>
    </source>
</reference>
<dbReference type="SMART" id="SM00866">
    <property type="entry name" value="UTRA"/>
    <property type="match status" value="1"/>
</dbReference>
<dbReference type="CDD" id="cd07377">
    <property type="entry name" value="WHTH_GntR"/>
    <property type="match status" value="1"/>
</dbReference>
<keyword evidence="6" id="KW-1185">Reference proteome</keyword>
<dbReference type="Gene3D" id="3.40.1410.10">
    <property type="entry name" value="Chorismate lyase-like"/>
    <property type="match status" value="1"/>
</dbReference>
<evidence type="ECO:0000313" key="6">
    <source>
        <dbReference type="Proteomes" id="UP000184245"/>
    </source>
</evidence>
<dbReference type="OrthoDB" id="457376at2"/>
<evidence type="ECO:0000256" key="3">
    <source>
        <dbReference type="ARBA" id="ARBA00023163"/>
    </source>
</evidence>
<keyword evidence="3" id="KW-0804">Transcription</keyword>
<dbReference type="GO" id="GO:0003677">
    <property type="term" value="F:DNA binding"/>
    <property type="evidence" value="ECO:0007669"/>
    <property type="project" value="UniProtKB-KW"/>
</dbReference>
<evidence type="ECO:0000313" key="5">
    <source>
        <dbReference type="EMBL" id="SHF48079.1"/>
    </source>
</evidence>
<evidence type="ECO:0000256" key="1">
    <source>
        <dbReference type="ARBA" id="ARBA00023015"/>
    </source>
</evidence>
<protein>
    <submittedName>
        <fullName evidence="5">GntR family transcriptional regulator</fullName>
    </submittedName>
</protein>
<dbReference type="PANTHER" id="PTHR44846">
    <property type="entry name" value="MANNOSYL-D-GLYCERATE TRANSPORT/METABOLISM SYSTEM REPRESSOR MNGR-RELATED"/>
    <property type="match status" value="1"/>
</dbReference>
<dbReference type="InterPro" id="IPR036390">
    <property type="entry name" value="WH_DNA-bd_sf"/>
</dbReference>
<proteinExistence type="predicted"/>
<gene>
    <name evidence="5" type="ORF">SAMN02745158_03899</name>
</gene>
<dbReference type="InterPro" id="IPR036388">
    <property type="entry name" value="WH-like_DNA-bd_sf"/>
</dbReference>
<dbReference type="InterPro" id="IPR000524">
    <property type="entry name" value="Tscrpt_reg_HTH_GntR"/>
</dbReference>
<dbReference type="InterPro" id="IPR050679">
    <property type="entry name" value="Bact_HTH_transcr_reg"/>
</dbReference>
<keyword evidence="2" id="KW-0238">DNA-binding</keyword>
<dbReference type="PANTHER" id="PTHR44846:SF1">
    <property type="entry name" value="MANNOSYL-D-GLYCERATE TRANSPORT_METABOLISM SYSTEM REPRESSOR MNGR-RELATED"/>
    <property type="match status" value="1"/>
</dbReference>
<feature type="domain" description="HTH gntR-type" evidence="4">
    <location>
        <begin position="6"/>
        <end position="74"/>
    </location>
</feature>
<dbReference type="FunFam" id="1.10.10.10:FF:000079">
    <property type="entry name" value="GntR family transcriptional regulator"/>
    <property type="match status" value="1"/>
</dbReference>
<dbReference type="RefSeq" id="WP_072854445.1">
    <property type="nucleotide sequence ID" value="NZ_FQVI01000032.1"/>
</dbReference>